<dbReference type="PANTHER" id="PTHR43833">
    <property type="entry name" value="POTASSIUM CHANNEL PROTEIN 2-RELATED-RELATED"/>
    <property type="match status" value="1"/>
</dbReference>
<reference evidence="3 4" key="2">
    <citation type="submission" date="2012-02" db="EMBL/GenBank/DDBJ databases">
        <title>Improved High-Quality Draft sequence of Desulfobacter postgatei 2ac9.</title>
        <authorList>
            <consortium name="US DOE Joint Genome Institute"/>
            <person name="Lucas S."/>
            <person name="Han J."/>
            <person name="Lapidus A."/>
            <person name="Cheng J.-F."/>
            <person name="Goodwin L."/>
            <person name="Pitluck S."/>
            <person name="Peters L."/>
            <person name="Ovchinnikova G."/>
            <person name="Held B."/>
            <person name="Detter J.C."/>
            <person name="Han C."/>
            <person name="Tapia R."/>
            <person name="Land M."/>
            <person name="Hauser L."/>
            <person name="Kyrpides N."/>
            <person name="Ivanova N."/>
            <person name="Pagani I."/>
            <person name="Orellana R."/>
            <person name="Lovley D."/>
            <person name="Woyke T."/>
        </authorList>
    </citation>
    <scope>NUCLEOTIDE SEQUENCE [LARGE SCALE GENOMIC DNA]</scope>
    <source>
        <strain evidence="3 4">2ac9</strain>
    </source>
</reference>
<dbReference type="PROSITE" id="PS51201">
    <property type="entry name" value="RCK_N"/>
    <property type="match status" value="1"/>
</dbReference>
<feature type="domain" description="RCK N-terminal" evidence="1">
    <location>
        <begin position="1"/>
        <end position="117"/>
    </location>
</feature>
<dbReference type="GO" id="GO:0006813">
    <property type="term" value="P:potassium ion transport"/>
    <property type="evidence" value="ECO:0007669"/>
    <property type="project" value="InterPro"/>
</dbReference>
<dbReference type="Pfam" id="PF02254">
    <property type="entry name" value="TrkA_N"/>
    <property type="match status" value="1"/>
</dbReference>
<organism evidence="3 4">
    <name type="scientific">Desulfobacter postgatei 2ac9</name>
    <dbReference type="NCBI Taxonomy" id="879212"/>
    <lineage>
        <taxon>Bacteria</taxon>
        <taxon>Pseudomonadati</taxon>
        <taxon>Thermodesulfobacteriota</taxon>
        <taxon>Desulfobacteria</taxon>
        <taxon>Desulfobacterales</taxon>
        <taxon>Desulfobacteraceae</taxon>
        <taxon>Desulfobacter</taxon>
    </lineage>
</organism>
<accession>I5AYQ9</accession>
<dbReference type="InterPro" id="IPR036721">
    <property type="entry name" value="RCK_C_sf"/>
</dbReference>
<dbReference type="AlphaFoldDB" id="I5AYQ9"/>
<evidence type="ECO:0000259" key="2">
    <source>
        <dbReference type="PROSITE" id="PS51202"/>
    </source>
</evidence>
<dbReference type="InterPro" id="IPR003148">
    <property type="entry name" value="RCK_N"/>
</dbReference>
<evidence type="ECO:0000313" key="3">
    <source>
        <dbReference type="EMBL" id="EIM62372.1"/>
    </source>
</evidence>
<dbReference type="InterPro" id="IPR050721">
    <property type="entry name" value="Trk_Ktr_HKT_K-transport"/>
</dbReference>
<name>I5AYQ9_9BACT</name>
<keyword evidence="4" id="KW-1185">Reference proteome</keyword>
<protein>
    <submittedName>
        <fullName evidence="3">K+ transport system, NAD-binding component</fullName>
    </submittedName>
</protein>
<evidence type="ECO:0000259" key="1">
    <source>
        <dbReference type="PROSITE" id="PS51201"/>
    </source>
</evidence>
<dbReference type="OrthoDB" id="9776294at2"/>
<dbReference type="HOGENOM" id="CLU_046525_3_2_7"/>
<gene>
    <name evidence="3" type="ORF">DespoDRAFT_00342</name>
</gene>
<dbReference type="RefSeq" id="WP_004070902.1">
    <property type="nucleotide sequence ID" value="NZ_CM001488.1"/>
</dbReference>
<evidence type="ECO:0000313" key="4">
    <source>
        <dbReference type="Proteomes" id="UP000005778"/>
    </source>
</evidence>
<dbReference type="PROSITE" id="PS51202">
    <property type="entry name" value="RCK_C"/>
    <property type="match status" value="1"/>
</dbReference>
<dbReference type="eggNOG" id="COG0569">
    <property type="taxonomic scope" value="Bacteria"/>
</dbReference>
<dbReference type="SUPFAM" id="SSF116726">
    <property type="entry name" value="TrkA C-terminal domain-like"/>
    <property type="match status" value="1"/>
</dbReference>
<proteinExistence type="predicted"/>
<feature type="domain" description="RCK C-terminal" evidence="2">
    <location>
        <begin position="134"/>
        <end position="219"/>
    </location>
</feature>
<dbReference type="InterPro" id="IPR036291">
    <property type="entry name" value="NAD(P)-bd_dom_sf"/>
</dbReference>
<dbReference type="Gene3D" id="3.40.50.720">
    <property type="entry name" value="NAD(P)-binding Rossmann-like Domain"/>
    <property type="match status" value="1"/>
</dbReference>
<reference evidence="3 4" key="1">
    <citation type="submission" date="2011-09" db="EMBL/GenBank/DDBJ databases">
        <authorList>
            <consortium name="US DOE Joint Genome Institute (JGI-PGF)"/>
            <person name="Lucas S."/>
            <person name="Han J."/>
            <person name="Lapidus A."/>
            <person name="Cheng J.-F."/>
            <person name="Goodwin L."/>
            <person name="Pitluck S."/>
            <person name="Peters L."/>
            <person name="Land M.L."/>
            <person name="Hauser L."/>
            <person name="Orellana R."/>
            <person name="Lovley D."/>
            <person name="Woyke T.J."/>
        </authorList>
    </citation>
    <scope>NUCLEOTIDE SEQUENCE [LARGE SCALE GENOMIC DNA]</scope>
    <source>
        <strain evidence="3 4">2ac9</strain>
    </source>
</reference>
<dbReference type="Gene3D" id="3.30.70.1450">
    <property type="entry name" value="Regulator of K+ conductance, C-terminal domain"/>
    <property type="match status" value="1"/>
</dbReference>
<dbReference type="Proteomes" id="UP000005778">
    <property type="component" value="Chromosome"/>
</dbReference>
<dbReference type="EMBL" id="CM001488">
    <property type="protein sequence ID" value="EIM62372.1"/>
    <property type="molecule type" value="Genomic_DNA"/>
</dbReference>
<dbReference type="STRING" id="879212.DespoDRAFT_00342"/>
<dbReference type="SUPFAM" id="SSF51735">
    <property type="entry name" value="NAD(P)-binding Rossmann-fold domains"/>
    <property type="match status" value="1"/>
</dbReference>
<dbReference type="PANTHER" id="PTHR43833:SF7">
    <property type="entry name" value="KTR SYSTEM POTASSIUM UPTAKE PROTEIN C"/>
    <property type="match status" value="1"/>
</dbReference>
<dbReference type="Pfam" id="PF02080">
    <property type="entry name" value="TrkA_C"/>
    <property type="match status" value="1"/>
</dbReference>
<dbReference type="GO" id="GO:0008324">
    <property type="term" value="F:monoatomic cation transmembrane transporter activity"/>
    <property type="evidence" value="ECO:0007669"/>
    <property type="project" value="InterPro"/>
</dbReference>
<dbReference type="InterPro" id="IPR006037">
    <property type="entry name" value="RCK_C"/>
</dbReference>
<sequence>MKRFTVIGLGNFGFYAAKALYEDGNEVIAVDMDKNRVQAVDAHCTEAILMEATDKEKLKALGLETMDGVIVSTGTKISVSILICLHLHEMGVKQILAKALDDDHAKILKKVGATKIIHPERDVALRISQSLSRPNIMDFIPLSEGFDLVHIEPPAEFIGKTLKEINLRAKFNVYIIAIKELVPENFVLVPPPEFVIKDSDMLMMLGKSVDIKRIKALKG</sequence>